<evidence type="ECO:0000256" key="14">
    <source>
        <dbReference type="ARBA" id="ARBA00023180"/>
    </source>
</evidence>
<evidence type="ECO:0000259" key="17">
    <source>
        <dbReference type="PROSITE" id="PS50125"/>
    </source>
</evidence>
<evidence type="ECO:0000256" key="13">
    <source>
        <dbReference type="ARBA" id="ARBA00023136"/>
    </source>
</evidence>
<dbReference type="Gene3D" id="6.10.250.780">
    <property type="match status" value="1"/>
</dbReference>
<accession>A0A183U1M0</accession>
<keyword evidence="12" id="KW-0342">GTP-binding</keyword>
<keyword evidence="18" id="KW-1185">Reference proteome</keyword>
<evidence type="ECO:0000256" key="11">
    <source>
        <dbReference type="ARBA" id="ARBA00022989"/>
    </source>
</evidence>
<organism evidence="18 19">
    <name type="scientific">Toxocara canis</name>
    <name type="common">Canine roundworm</name>
    <dbReference type="NCBI Taxonomy" id="6265"/>
    <lineage>
        <taxon>Eukaryota</taxon>
        <taxon>Metazoa</taxon>
        <taxon>Ecdysozoa</taxon>
        <taxon>Nematoda</taxon>
        <taxon>Chromadorea</taxon>
        <taxon>Rhabditida</taxon>
        <taxon>Spirurina</taxon>
        <taxon>Ascaridomorpha</taxon>
        <taxon>Ascaridoidea</taxon>
        <taxon>Toxocaridae</taxon>
        <taxon>Toxocara</taxon>
    </lineage>
</organism>
<evidence type="ECO:0000313" key="18">
    <source>
        <dbReference type="Proteomes" id="UP000050794"/>
    </source>
</evidence>
<dbReference type="GO" id="GO:0005525">
    <property type="term" value="F:GTP binding"/>
    <property type="evidence" value="ECO:0007669"/>
    <property type="project" value="UniProtKB-KW"/>
</dbReference>
<comment type="subcellular location">
    <subcellularLocation>
        <location evidence="2">Cell membrane</location>
    </subcellularLocation>
    <subcellularLocation>
        <location evidence="4">Cytoplasm</location>
    </subcellularLocation>
    <subcellularLocation>
        <location evidence="3">Membrane</location>
        <topology evidence="3">Single-pass type I membrane protein</topology>
    </subcellularLocation>
</comment>
<dbReference type="CDD" id="cd07302">
    <property type="entry name" value="CHD"/>
    <property type="match status" value="1"/>
</dbReference>
<evidence type="ECO:0000256" key="2">
    <source>
        <dbReference type="ARBA" id="ARBA00004236"/>
    </source>
</evidence>
<evidence type="ECO:0000256" key="16">
    <source>
        <dbReference type="ARBA" id="ARBA00023293"/>
    </source>
</evidence>
<dbReference type="GO" id="GO:0007168">
    <property type="term" value="P:receptor guanylyl cyclase signaling pathway"/>
    <property type="evidence" value="ECO:0007669"/>
    <property type="project" value="TreeGrafter"/>
</dbReference>
<evidence type="ECO:0000256" key="9">
    <source>
        <dbReference type="ARBA" id="ARBA00022729"/>
    </source>
</evidence>
<dbReference type="GO" id="GO:0001653">
    <property type="term" value="F:peptide receptor activity"/>
    <property type="evidence" value="ECO:0007669"/>
    <property type="project" value="TreeGrafter"/>
</dbReference>
<keyword evidence="8" id="KW-0812">Transmembrane</keyword>
<keyword evidence="11" id="KW-1133">Transmembrane helix</keyword>
<dbReference type="Pfam" id="PF07701">
    <property type="entry name" value="HNOBA"/>
    <property type="match status" value="1"/>
</dbReference>
<dbReference type="PANTHER" id="PTHR11920:SF335">
    <property type="entry name" value="GUANYLATE CYCLASE"/>
    <property type="match status" value="1"/>
</dbReference>
<feature type="domain" description="Guanylate cyclase" evidence="17">
    <location>
        <begin position="53"/>
        <end position="181"/>
    </location>
</feature>
<reference evidence="19" key="1">
    <citation type="submission" date="2016-06" db="UniProtKB">
        <authorList>
            <consortium name="WormBaseParasite"/>
        </authorList>
    </citation>
    <scope>IDENTIFICATION</scope>
</reference>
<dbReference type="GO" id="GO:0004016">
    <property type="term" value="F:adenylate cyclase activity"/>
    <property type="evidence" value="ECO:0007669"/>
    <property type="project" value="TreeGrafter"/>
</dbReference>
<dbReference type="AlphaFoldDB" id="A0A183U1M0"/>
<proteinExistence type="predicted"/>
<evidence type="ECO:0000256" key="8">
    <source>
        <dbReference type="ARBA" id="ARBA00022692"/>
    </source>
</evidence>
<dbReference type="GO" id="GO:0035556">
    <property type="term" value="P:intracellular signal transduction"/>
    <property type="evidence" value="ECO:0007669"/>
    <property type="project" value="InterPro"/>
</dbReference>
<dbReference type="InterPro" id="IPR011645">
    <property type="entry name" value="HNOB_dom_associated"/>
</dbReference>
<dbReference type="SUPFAM" id="SSF55073">
    <property type="entry name" value="Nucleotide cyclase"/>
    <property type="match status" value="1"/>
</dbReference>
<evidence type="ECO:0000256" key="5">
    <source>
        <dbReference type="ARBA" id="ARBA00012202"/>
    </source>
</evidence>
<sequence>LESNNENLERIAEELTKEKQKTESLLYEMLPASVATQLLNGEHVKAREFDEATIMFSDIANFQYIVFSSEPKDVVYLLNEIFTKFDRLVVQHSVYKVETVGDSYMTVGGVPEEKPDHCETICYVAVGMLWEARSVSDPITGQPLQVRIGIHSGPVVAGVVGNKMPRYCLFGDSVNTASRMQSHGTPGRIHCSKAAFQCAQKTGRFEFICRGQIQVKGKGLMETYFLKSSQKKSLWEIVGIERDAKVHSIDGYEELNAGIEENVEITRTNAPNSRMCTVC</sequence>
<keyword evidence="6" id="KW-1003">Cell membrane</keyword>
<dbReference type="Proteomes" id="UP000050794">
    <property type="component" value="Unassembled WGS sequence"/>
</dbReference>
<keyword evidence="16" id="KW-0141">cGMP biosynthesis</keyword>
<name>A0A183U1M0_TOXCA</name>
<evidence type="ECO:0000256" key="4">
    <source>
        <dbReference type="ARBA" id="ARBA00004496"/>
    </source>
</evidence>
<evidence type="ECO:0000256" key="12">
    <source>
        <dbReference type="ARBA" id="ARBA00023134"/>
    </source>
</evidence>
<dbReference type="FunFam" id="3.30.70.1230:FF:000007">
    <property type="entry name" value="Guanylate cyclase soluble subunit alpha-3"/>
    <property type="match status" value="1"/>
</dbReference>
<dbReference type="WBParaSite" id="TCNE_0000239001-mRNA-1">
    <property type="protein sequence ID" value="TCNE_0000239001-mRNA-1"/>
    <property type="gene ID" value="TCNE_0000239001"/>
</dbReference>
<dbReference type="GO" id="GO:0005737">
    <property type="term" value="C:cytoplasm"/>
    <property type="evidence" value="ECO:0007669"/>
    <property type="project" value="UniProtKB-SubCell"/>
</dbReference>
<keyword evidence="13" id="KW-0472">Membrane</keyword>
<evidence type="ECO:0000256" key="6">
    <source>
        <dbReference type="ARBA" id="ARBA00022475"/>
    </source>
</evidence>
<keyword evidence="7" id="KW-0963">Cytoplasm</keyword>
<dbReference type="Gene3D" id="3.30.70.1230">
    <property type="entry name" value="Nucleotide cyclase"/>
    <property type="match status" value="1"/>
</dbReference>
<comment type="catalytic activity">
    <reaction evidence="1">
        <text>GTP = 3',5'-cyclic GMP + diphosphate</text>
        <dbReference type="Rhea" id="RHEA:13665"/>
        <dbReference type="ChEBI" id="CHEBI:33019"/>
        <dbReference type="ChEBI" id="CHEBI:37565"/>
        <dbReference type="ChEBI" id="CHEBI:57746"/>
        <dbReference type="EC" id="4.6.1.2"/>
    </reaction>
</comment>
<dbReference type="PANTHER" id="PTHR11920">
    <property type="entry name" value="GUANYLYL CYCLASE"/>
    <property type="match status" value="1"/>
</dbReference>
<evidence type="ECO:0000256" key="7">
    <source>
        <dbReference type="ARBA" id="ARBA00022490"/>
    </source>
</evidence>
<dbReference type="PROSITE" id="PS50125">
    <property type="entry name" value="GUANYLATE_CYCLASE_2"/>
    <property type="match status" value="1"/>
</dbReference>
<keyword evidence="15" id="KW-0456">Lyase</keyword>
<evidence type="ECO:0000313" key="19">
    <source>
        <dbReference type="WBParaSite" id="TCNE_0000239001-mRNA-1"/>
    </source>
</evidence>
<evidence type="ECO:0000256" key="10">
    <source>
        <dbReference type="ARBA" id="ARBA00022741"/>
    </source>
</evidence>
<dbReference type="GO" id="GO:0005886">
    <property type="term" value="C:plasma membrane"/>
    <property type="evidence" value="ECO:0007669"/>
    <property type="project" value="UniProtKB-SubCell"/>
</dbReference>
<keyword evidence="14" id="KW-0325">Glycoprotein</keyword>
<protein>
    <recommendedName>
        <fullName evidence="5">guanylate cyclase</fullName>
        <ecNumber evidence="5">4.6.1.2</ecNumber>
    </recommendedName>
</protein>
<keyword evidence="10" id="KW-0547">Nucleotide-binding</keyword>
<dbReference type="InterPro" id="IPR029787">
    <property type="entry name" value="Nucleotide_cyclase"/>
</dbReference>
<dbReference type="InterPro" id="IPR001054">
    <property type="entry name" value="A/G_cyclase"/>
</dbReference>
<dbReference type="SMART" id="SM00044">
    <property type="entry name" value="CYCc"/>
    <property type="match status" value="1"/>
</dbReference>
<dbReference type="InterPro" id="IPR050401">
    <property type="entry name" value="Cyclic_nucleotide_synthase"/>
</dbReference>
<evidence type="ECO:0000256" key="15">
    <source>
        <dbReference type="ARBA" id="ARBA00023239"/>
    </source>
</evidence>
<evidence type="ECO:0000256" key="3">
    <source>
        <dbReference type="ARBA" id="ARBA00004479"/>
    </source>
</evidence>
<keyword evidence="9" id="KW-0732">Signal</keyword>
<evidence type="ECO:0000256" key="1">
    <source>
        <dbReference type="ARBA" id="ARBA00001436"/>
    </source>
</evidence>
<dbReference type="GO" id="GO:0004383">
    <property type="term" value="F:guanylate cyclase activity"/>
    <property type="evidence" value="ECO:0007669"/>
    <property type="project" value="UniProtKB-EC"/>
</dbReference>
<dbReference type="EC" id="4.6.1.2" evidence="5"/>
<dbReference type="Pfam" id="PF00211">
    <property type="entry name" value="Guanylate_cyc"/>
    <property type="match status" value="1"/>
</dbReference>